<keyword evidence="6" id="KW-0862">Zinc</keyword>
<organism evidence="13 14">
    <name type="scientific">Aphanomyces stellatus</name>
    <dbReference type="NCBI Taxonomy" id="120398"/>
    <lineage>
        <taxon>Eukaryota</taxon>
        <taxon>Sar</taxon>
        <taxon>Stramenopiles</taxon>
        <taxon>Oomycota</taxon>
        <taxon>Saprolegniomycetes</taxon>
        <taxon>Saprolegniales</taxon>
        <taxon>Verrucalvaceae</taxon>
        <taxon>Aphanomyces</taxon>
    </lineage>
</organism>
<evidence type="ECO:0000256" key="7">
    <source>
        <dbReference type="ARBA" id="ARBA00023242"/>
    </source>
</evidence>
<evidence type="ECO:0000256" key="5">
    <source>
        <dbReference type="ARBA" id="ARBA00022771"/>
    </source>
</evidence>
<proteinExistence type="inferred from homology"/>
<keyword evidence="7" id="KW-0539">Nucleus</keyword>
<dbReference type="InterPro" id="IPR028005">
    <property type="entry name" value="AcTrfase_ESCO_Znf_dom"/>
</dbReference>
<dbReference type="OrthoDB" id="428854at2759"/>
<evidence type="ECO:0000259" key="10">
    <source>
        <dbReference type="Pfam" id="PF13878"/>
    </source>
</evidence>
<evidence type="ECO:0000256" key="9">
    <source>
        <dbReference type="ARBA" id="ARBA00023315"/>
    </source>
</evidence>
<dbReference type="EMBL" id="CAADRA010005138">
    <property type="protein sequence ID" value="VFT85785.1"/>
    <property type="molecule type" value="Genomic_DNA"/>
</dbReference>
<dbReference type="InterPro" id="IPR016181">
    <property type="entry name" value="Acyl_CoA_acyltransferase"/>
</dbReference>
<gene>
    <name evidence="13" type="primary">Aste57867_8901</name>
    <name evidence="12" type="ORF">As57867_008866</name>
    <name evidence="13" type="ORF">ASTE57867_8901</name>
</gene>
<reference evidence="13 14" key="1">
    <citation type="submission" date="2019-03" db="EMBL/GenBank/DDBJ databases">
        <authorList>
            <person name="Gaulin E."/>
            <person name="Dumas B."/>
        </authorList>
    </citation>
    <scope>NUCLEOTIDE SEQUENCE [LARGE SCALE GENOMIC DNA]</scope>
    <source>
        <strain evidence="13">CBS 568.67</strain>
    </source>
</reference>
<dbReference type="Proteomes" id="UP000332933">
    <property type="component" value="Unassembled WGS sequence"/>
</dbReference>
<protein>
    <submittedName>
        <fullName evidence="13">Aste57867_8901 protein</fullName>
    </submittedName>
</protein>
<dbReference type="GO" id="GO:0005634">
    <property type="term" value="C:nucleus"/>
    <property type="evidence" value="ECO:0007669"/>
    <property type="project" value="UniProtKB-SubCell"/>
</dbReference>
<dbReference type="SUPFAM" id="SSF55729">
    <property type="entry name" value="Acyl-CoA N-acyltransferases (Nat)"/>
    <property type="match status" value="1"/>
</dbReference>
<dbReference type="GO" id="GO:0008270">
    <property type="term" value="F:zinc ion binding"/>
    <property type="evidence" value="ECO:0007669"/>
    <property type="project" value="UniProtKB-KW"/>
</dbReference>
<evidence type="ECO:0000256" key="6">
    <source>
        <dbReference type="ARBA" id="ARBA00022833"/>
    </source>
</evidence>
<evidence type="ECO:0000259" key="11">
    <source>
        <dbReference type="Pfam" id="PF13880"/>
    </source>
</evidence>
<evidence type="ECO:0000313" key="12">
    <source>
        <dbReference type="EMBL" id="KAF0700565.1"/>
    </source>
</evidence>
<keyword evidence="9" id="KW-0012">Acyltransferase</keyword>
<dbReference type="GO" id="GO:0061733">
    <property type="term" value="F:protein-lysine-acetyltransferase activity"/>
    <property type="evidence" value="ECO:0007669"/>
    <property type="project" value="TreeGrafter"/>
</dbReference>
<evidence type="ECO:0000256" key="1">
    <source>
        <dbReference type="ARBA" id="ARBA00004123"/>
    </source>
</evidence>
<keyword evidence="4" id="KW-0479">Metal-binding</keyword>
<comment type="subcellular location">
    <subcellularLocation>
        <location evidence="1">Nucleus</location>
    </subcellularLocation>
</comment>
<dbReference type="PANTHER" id="PTHR45884">
    <property type="entry name" value="N-ACETYLTRANSFERASE ECO"/>
    <property type="match status" value="1"/>
</dbReference>
<dbReference type="Pfam" id="PF13878">
    <property type="entry name" value="zf-C2H2_3"/>
    <property type="match status" value="1"/>
</dbReference>
<dbReference type="InterPro" id="IPR028009">
    <property type="entry name" value="ESCO_Acetyltransf_dom"/>
</dbReference>
<evidence type="ECO:0000256" key="2">
    <source>
        <dbReference type="ARBA" id="ARBA00005816"/>
    </source>
</evidence>
<dbReference type="EMBL" id="VJMH01005117">
    <property type="protein sequence ID" value="KAF0700565.1"/>
    <property type="molecule type" value="Genomic_DNA"/>
</dbReference>
<accession>A0A485KLE6</accession>
<evidence type="ECO:0000313" key="14">
    <source>
        <dbReference type="Proteomes" id="UP000332933"/>
    </source>
</evidence>
<feature type="domain" description="N-acetyltransferase ESCO zinc-finger" evidence="10">
    <location>
        <begin position="59"/>
        <end position="98"/>
    </location>
</feature>
<keyword evidence="5" id="KW-0863">Zinc-finger</keyword>
<dbReference type="PANTHER" id="PTHR45884:SF2">
    <property type="entry name" value="N-ACETYLTRANSFERASE ECO"/>
    <property type="match status" value="1"/>
</dbReference>
<reference evidence="12" key="2">
    <citation type="submission" date="2019-06" db="EMBL/GenBank/DDBJ databases">
        <title>Genomics analysis of Aphanomyces spp. identifies a new class of oomycete effector associated with host adaptation.</title>
        <authorList>
            <person name="Gaulin E."/>
        </authorList>
    </citation>
    <scope>NUCLEOTIDE SEQUENCE</scope>
    <source>
        <strain evidence="12">CBS 578.67</strain>
    </source>
</reference>
<evidence type="ECO:0000256" key="4">
    <source>
        <dbReference type="ARBA" id="ARBA00022723"/>
    </source>
</evidence>
<evidence type="ECO:0000256" key="3">
    <source>
        <dbReference type="ARBA" id="ARBA00022679"/>
    </source>
</evidence>
<keyword evidence="3" id="KW-0808">Transferase</keyword>
<feature type="domain" description="N-acetyltransferase ESCO acetyl-transferase" evidence="11">
    <location>
        <begin position="203"/>
        <end position="246"/>
    </location>
</feature>
<comment type="similarity">
    <text evidence="2">Belongs to the acetyltransferase family. ECO subfamily.</text>
</comment>
<keyword evidence="8" id="KW-0131">Cell cycle</keyword>
<dbReference type="GO" id="GO:0007064">
    <property type="term" value="P:mitotic sister chromatid cohesion"/>
    <property type="evidence" value="ECO:0007669"/>
    <property type="project" value="TreeGrafter"/>
</dbReference>
<evidence type="ECO:0000313" key="13">
    <source>
        <dbReference type="EMBL" id="VFT85785.1"/>
    </source>
</evidence>
<dbReference type="AlphaFoldDB" id="A0A485KLE6"/>
<dbReference type="Pfam" id="PF13880">
    <property type="entry name" value="Acetyltransf_13"/>
    <property type="match status" value="1"/>
</dbReference>
<sequence length="251" mass="28365">MAPLNAYDILMKRKKTDMLAGSGFGTTKALRKRRSTYPPLVEPRVDVDLPRKKPKQQQQLFLDLGQKDIGERTCSTCGLLYMHGVESDEKAHAQYCKKLGQGIQITGWKSERVHRTIDNKSARVIEIRGDDPTAHVKKLLQIKAVLDDVLGLVDEAVFLQQKHFIYLVQNRVIGVVSAETVSTGYEMLSSSEIVAVDPTLGKKVMVGVSHIWVDPTFRRQKIAQTLVDVMRQKFSYGMVIPTSNTARRRHY</sequence>
<name>A0A485KLE6_9STRA</name>
<keyword evidence="14" id="KW-1185">Reference proteome</keyword>
<dbReference type="GO" id="GO:0000785">
    <property type="term" value="C:chromatin"/>
    <property type="evidence" value="ECO:0007669"/>
    <property type="project" value="TreeGrafter"/>
</dbReference>
<evidence type="ECO:0000256" key="8">
    <source>
        <dbReference type="ARBA" id="ARBA00023306"/>
    </source>
</evidence>